<dbReference type="Pfam" id="PF14657">
    <property type="entry name" value="Arm-DNA-bind_4"/>
    <property type="match status" value="1"/>
</dbReference>
<comment type="caution">
    <text evidence="8">The sequence shown here is derived from an EMBL/GenBank/DDBJ whole genome shotgun (WGS) entry which is preliminary data.</text>
</comment>
<feature type="domain" description="Tyr recombinase" evidence="6">
    <location>
        <begin position="163"/>
        <end position="359"/>
    </location>
</feature>
<dbReference type="InterPro" id="IPR013762">
    <property type="entry name" value="Integrase-like_cat_sf"/>
</dbReference>
<dbReference type="PANTHER" id="PTHR30629">
    <property type="entry name" value="PROPHAGE INTEGRASE"/>
    <property type="match status" value="1"/>
</dbReference>
<dbReference type="PROSITE" id="PS51900">
    <property type="entry name" value="CB"/>
    <property type="match status" value="1"/>
</dbReference>
<keyword evidence="2" id="KW-0229">DNA integration</keyword>
<evidence type="ECO:0000256" key="2">
    <source>
        <dbReference type="ARBA" id="ARBA00022908"/>
    </source>
</evidence>
<dbReference type="PANTHER" id="PTHR30629:SF2">
    <property type="entry name" value="PROPHAGE INTEGRASE INTS-RELATED"/>
    <property type="match status" value="1"/>
</dbReference>
<dbReference type="InterPro" id="IPR002104">
    <property type="entry name" value="Integrase_catalytic"/>
</dbReference>
<dbReference type="InterPro" id="IPR004107">
    <property type="entry name" value="Integrase_SAM-like_N"/>
</dbReference>
<accession>A0ABN1AAJ3</accession>
<dbReference type="PROSITE" id="PS51898">
    <property type="entry name" value="TYR_RECOMBINASE"/>
    <property type="match status" value="1"/>
</dbReference>
<evidence type="ECO:0000256" key="3">
    <source>
        <dbReference type="ARBA" id="ARBA00023125"/>
    </source>
</evidence>
<dbReference type="Gene3D" id="1.10.443.10">
    <property type="entry name" value="Intergrase catalytic core"/>
    <property type="match status" value="1"/>
</dbReference>
<protein>
    <submittedName>
        <fullName evidence="8">Tyrosine-type recombinase/integrase</fullName>
    </submittedName>
</protein>
<proteinExistence type="inferred from homology"/>
<dbReference type="InterPro" id="IPR028259">
    <property type="entry name" value="AP2-like_int_N"/>
</dbReference>
<dbReference type="CDD" id="cd01189">
    <property type="entry name" value="INT_ICEBs1_C_like"/>
    <property type="match status" value="1"/>
</dbReference>
<dbReference type="InterPro" id="IPR010998">
    <property type="entry name" value="Integrase_recombinase_N"/>
</dbReference>
<comment type="similarity">
    <text evidence="1">Belongs to the 'phage' integrase family.</text>
</comment>
<evidence type="ECO:0000256" key="4">
    <source>
        <dbReference type="ARBA" id="ARBA00023172"/>
    </source>
</evidence>
<evidence type="ECO:0000256" key="1">
    <source>
        <dbReference type="ARBA" id="ARBA00008857"/>
    </source>
</evidence>
<keyword evidence="4" id="KW-0233">DNA recombination</keyword>
<dbReference type="Pfam" id="PF14659">
    <property type="entry name" value="Phage_int_SAM_3"/>
    <property type="match status" value="1"/>
</dbReference>
<evidence type="ECO:0000313" key="9">
    <source>
        <dbReference type="Proteomes" id="UP001500740"/>
    </source>
</evidence>
<keyword evidence="9" id="KW-1185">Reference proteome</keyword>
<gene>
    <name evidence="8" type="ORF">GCM10008935_29560</name>
</gene>
<dbReference type="Pfam" id="PF00589">
    <property type="entry name" value="Phage_integrase"/>
    <property type="match status" value="1"/>
</dbReference>
<evidence type="ECO:0000256" key="5">
    <source>
        <dbReference type="PROSITE-ProRule" id="PRU01248"/>
    </source>
</evidence>
<keyword evidence="3 5" id="KW-0238">DNA-binding</keyword>
<dbReference type="InterPro" id="IPR044068">
    <property type="entry name" value="CB"/>
</dbReference>
<dbReference type="InterPro" id="IPR050808">
    <property type="entry name" value="Phage_Integrase"/>
</dbReference>
<dbReference type="InterPro" id="IPR011010">
    <property type="entry name" value="DNA_brk_join_enz"/>
</dbReference>
<dbReference type="RefSeq" id="WP_343784921.1">
    <property type="nucleotide sequence ID" value="NZ_BAAACZ010000030.1"/>
</dbReference>
<dbReference type="Proteomes" id="UP001500740">
    <property type="component" value="Unassembled WGS sequence"/>
</dbReference>
<dbReference type="SUPFAM" id="SSF56349">
    <property type="entry name" value="DNA breaking-rejoining enzymes"/>
    <property type="match status" value="1"/>
</dbReference>
<sequence length="373" mass="43274">MASFQKRGKTWQYTVSRMVNGKYKPIREGGFATKKEARVAAADVETNLRKGIVPNLKPIPLYEYFEEWYKVFKSDIANSTRTHYEYTLKIIKNYFNDKPIQDIRKKEYQEFLNWYGSDHAKETVEKVNAHIRGCVHEAIDESIINVDFTRKAKVTGNVQAKPSNEKHLGFEESEMLLKELRNRLDRGLGYYLLLLGLSSGLRYGELVGLTRKDFDFQNNTINVDKTWGYLNKMHEGFGTTKNVQSIRKIKIDPKTMNVFEKLFGETPTNIHQLVFFSQSSKYSVISNNNANKLLKNVLKDLGIKKPITVHGLRHTHASVLLYKRVSILYVSERLGHGDIDTTYRDYSHVIKELREEDENNTTKIFENMSLINV</sequence>
<name>A0ABN1AAJ3_9BACI</name>
<organism evidence="8 9">
    <name type="scientific">Alkalibacillus silvisoli</name>
    <dbReference type="NCBI Taxonomy" id="392823"/>
    <lineage>
        <taxon>Bacteria</taxon>
        <taxon>Bacillati</taxon>
        <taxon>Bacillota</taxon>
        <taxon>Bacilli</taxon>
        <taxon>Bacillales</taxon>
        <taxon>Bacillaceae</taxon>
        <taxon>Alkalibacillus</taxon>
    </lineage>
</organism>
<evidence type="ECO:0000313" key="8">
    <source>
        <dbReference type="EMBL" id="GAA0471695.1"/>
    </source>
</evidence>
<dbReference type="Gene3D" id="1.10.150.130">
    <property type="match status" value="1"/>
</dbReference>
<feature type="domain" description="Core-binding (CB)" evidence="7">
    <location>
        <begin position="56"/>
        <end position="139"/>
    </location>
</feature>
<dbReference type="EMBL" id="BAAACZ010000030">
    <property type="protein sequence ID" value="GAA0471695.1"/>
    <property type="molecule type" value="Genomic_DNA"/>
</dbReference>
<evidence type="ECO:0000259" key="7">
    <source>
        <dbReference type="PROSITE" id="PS51900"/>
    </source>
</evidence>
<evidence type="ECO:0000259" key="6">
    <source>
        <dbReference type="PROSITE" id="PS51898"/>
    </source>
</evidence>
<reference evidence="8 9" key="1">
    <citation type="journal article" date="2019" name="Int. J. Syst. Evol. Microbiol.">
        <title>The Global Catalogue of Microorganisms (GCM) 10K type strain sequencing project: providing services to taxonomists for standard genome sequencing and annotation.</title>
        <authorList>
            <consortium name="The Broad Institute Genomics Platform"/>
            <consortium name="The Broad Institute Genome Sequencing Center for Infectious Disease"/>
            <person name="Wu L."/>
            <person name="Ma J."/>
        </authorList>
    </citation>
    <scope>NUCLEOTIDE SEQUENCE [LARGE SCALE GENOMIC DNA]</scope>
    <source>
        <strain evidence="8 9">JCM 14193</strain>
    </source>
</reference>